<dbReference type="Proteomes" id="UP000789860">
    <property type="component" value="Unassembled WGS sequence"/>
</dbReference>
<accession>A0ACA9L8T5</accession>
<dbReference type="EMBL" id="CAJVPM010004740">
    <property type="protein sequence ID" value="CAG8516735.1"/>
    <property type="molecule type" value="Genomic_DNA"/>
</dbReference>
<evidence type="ECO:0000313" key="2">
    <source>
        <dbReference type="Proteomes" id="UP000789860"/>
    </source>
</evidence>
<gene>
    <name evidence="1" type="ORF">SCALOS_LOCUS3896</name>
</gene>
<evidence type="ECO:0000313" key="1">
    <source>
        <dbReference type="EMBL" id="CAG8516735.1"/>
    </source>
</evidence>
<reference evidence="1" key="1">
    <citation type="submission" date="2021-06" db="EMBL/GenBank/DDBJ databases">
        <authorList>
            <person name="Kallberg Y."/>
            <person name="Tangrot J."/>
            <person name="Rosling A."/>
        </authorList>
    </citation>
    <scope>NUCLEOTIDE SEQUENCE</scope>
    <source>
        <strain evidence="1">AU212A</strain>
    </source>
</reference>
<keyword evidence="2" id="KW-1185">Reference proteome</keyword>
<comment type="caution">
    <text evidence="1">The sequence shown here is derived from an EMBL/GenBank/DDBJ whole genome shotgun (WGS) entry which is preliminary data.</text>
</comment>
<name>A0ACA9L8T5_9GLOM</name>
<organism evidence="1 2">
    <name type="scientific">Scutellospora calospora</name>
    <dbReference type="NCBI Taxonomy" id="85575"/>
    <lineage>
        <taxon>Eukaryota</taxon>
        <taxon>Fungi</taxon>
        <taxon>Fungi incertae sedis</taxon>
        <taxon>Mucoromycota</taxon>
        <taxon>Glomeromycotina</taxon>
        <taxon>Glomeromycetes</taxon>
        <taxon>Diversisporales</taxon>
        <taxon>Gigasporaceae</taxon>
        <taxon>Scutellospora</taxon>
    </lineage>
</organism>
<sequence length="141" mass="17014">MNSILYISNFTDKYIQVQVKQNDQNLPIICKSIDNIDIPYLFPNYTIDKTKEYNIFYKDKLLYNIKLIKYFGNINYAFWKCITLDKQIYLGLYELAKKINISDIIICIYEKQEDKYKENIKKINLYGDKYFNISEIGYINF</sequence>
<protein>
    <submittedName>
        <fullName evidence="1">6064_t:CDS:1</fullName>
    </submittedName>
</protein>
<proteinExistence type="predicted"/>